<dbReference type="AlphaFoldDB" id="A0A6A4S6V3"/>
<organism evidence="1 2">
    <name type="scientific">Scophthalmus maximus</name>
    <name type="common">Turbot</name>
    <name type="synonym">Psetta maxima</name>
    <dbReference type="NCBI Taxonomy" id="52904"/>
    <lineage>
        <taxon>Eukaryota</taxon>
        <taxon>Metazoa</taxon>
        <taxon>Chordata</taxon>
        <taxon>Craniata</taxon>
        <taxon>Vertebrata</taxon>
        <taxon>Euteleostomi</taxon>
        <taxon>Actinopterygii</taxon>
        <taxon>Neopterygii</taxon>
        <taxon>Teleostei</taxon>
        <taxon>Neoteleostei</taxon>
        <taxon>Acanthomorphata</taxon>
        <taxon>Carangaria</taxon>
        <taxon>Pleuronectiformes</taxon>
        <taxon>Pleuronectoidei</taxon>
        <taxon>Scophthalmidae</taxon>
        <taxon>Scophthalmus</taxon>
    </lineage>
</organism>
<dbReference type="Proteomes" id="UP000438429">
    <property type="component" value="Unassembled WGS sequence"/>
</dbReference>
<sequence length="131" mass="15079">MHQQQEKDFQTFITVLTYKTYGISHCRVFLVCKDEIMCQCYSLFYLVIQTSRLHVKTGSGFIKHNNFDISFQCSGSGILARQRNLPLILRQTVNVQMAVKHIIVFMPNVPEEASNSEYAMRAVGVIDEEQL</sequence>
<name>A0A6A4S6V3_SCOMX</name>
<evidence type="ECO:0000313" key="2">
    <source>
        <dbReference type="Proteomes" id="UP000438429"/>
    </source>
</evidence>
<dbReference type="EMBL" id="VEVO01000018">
    <property type="protein sequence ID" value="KAF0027280.1"/>
    <property type="molecule type" value="Genomic_DNA"/>
</dbReference>
<accession>A0A6A4S6V3</accession>
<proteinExistence type="predicted"/>
<reference evidence="1 2" key="1">
    <citation type="submission" date="2019-06" db="EMBL/GenBank/DDBJ databases">
        <title>Draft genomes of female and male turbot (Scophthalmus maximus).</title>
        <authorList>
            <person name="Xu H."/>
            <person name="Xu X.-W."/>
            <person name="Shao C."/>
            <person name="Chen S."/>
        </authorList>
    </citation>
    <scope>NUCLEOTIDE SEQUENCE [LARGE SCALE GENOMIC DNA]</scope>
    <source>
        <strain evidence="1">Ysfricsl-2016a</strain>
        <tissue evidence="1">Blood</tissue>
    </source>
</reference>
<protein>
    <submittedName>
        <fullName evidence="1">Uncharacterized protein</fullName>
    </submittedName>
</protein>
<gene>
    <name evidence="1" type="ORF">F2P81_020021</name>
</gene>
<evidence type="ECO:0000313" key="1">
    <source>
        <dbReference type="EMBL" id="KAF0027280.1"/>
    </source>
</evidence>
<comment type="caution">
    <text evidence="1">The sequence shown here is derived from an EMBL/GenBank/DDBJ whole genome shotgun (WGS) entry which is preliminary data.</text>
</comment>